<dbReference type="InterPro" id="IPR029045">
    <property type="entry name" value="ClpP/crotonase-like_dom_sf"/>
</dbReference>
<dbReference type="Proteomes" id="UP001378188">
    <property type="component" value="Unassembled WGS sequence"/>
</dbReference>
<keyword evidence="2" id="KW-1185">Reference proteome</keyword>
<dbReference type="EMBL" id="JAZHOF010000006">
    <property type="protein sequence ID" value="MEJ8572764.1"/>
    <property type="molecule type" value="Genomic_DNA"/>
</dbReference>
<gene>
    <name evidence="1" type="ORF">V3328_14830</name>
</gene>
<dbReference type="PANTHER" id="PTHR11941">
    <property type="entry name" value="ENOYL-COA HYDRATASE-RELATED"/>
    <property type="match status" value="1"/>
</dbReference>
<dbReference type="GO" id="GO:0003824">
    <property type="term" value="F:catalytic activity"/>
    <property type="evidence" value="ECO:0007669"/>
    <property type="project" value="UniProtKB-ARBA"/>
</dbReference>
<evidence type="ECO:0000313" key="1">
    <source>
        <dbReference type="EMBL" id="MEJ8572764.1"/>
    </source>
</evidence>
<dbReference type="PANTHER" id="PTHR11941:SF54">
    <property type="entry name" value="ENOYL-COA HYDRATASE, MITOCHONDRIAL"/>
    <property type="match status" value="1"/>
</dbReference>
<accession>A0AAW9RUX5</accession>
<evidence type="ECO:0000313" key="2">
    <source>
        <dbReference type="Proteomes" id="UP001378188"/>
    </source>
</evidence>
<proteinExistence type="predicted"/>
<dbReference type="GO" id="GO:0006635">
    <property type="term" value="P:fatty acid beta-oxidation"/>
    <property type="evidence" value="ECO:0007669"/>
    <property type="project" value="TreeGrafter"/>
</dbReference>
<protein>
    <submittedName>
        <fullName evidence="1">Enoyl-CoA hydratase/isomerase family protein</fullName>
    </submittedName>
</protein>
<sequence>MSNAKTYRDILVRVDNGVGWIVINRPERLNALQMTTTDMEIRAALGDFARDETVRAVVIRGEGERAFSTGWDMEAIEDSSLADLEKMVRQNVGLFKDVWHQPQPVIAAINGHAVASGASLAMSCDIVIAADHAKLAEPEIRHGALSPFLIMPYLTGARAVHEFYYLGDPLDADAMLRLGLANKVVPGADLDAAAQAYGERLALVPKAALEMKKRSLRAAYDLMGLGDAVDRHALADTLMIGADLPEQRKLLDILKTQGMKAFIEARDTPFRSTRQ</sequence>
<dbReference type="RefSeq" id="WP_340330466.1">
    <property type="nucleotide sequence ID" value="NZ_JAZHOF010000006.1"/>
</dbReference>
<dbReference type="SUPFAM" id="SSF52096">
    <property type="entry name" value="ClpP/crotonase"/>
    <property type="match status" value="1"/>
</dbReference>
<dbReference type="Gene3D" id="3.90.226.10">
    <property type="entry name" value="2-enoyl-CoA Hydratase, Chain A, domain 1"/>
    <property type="match status" value="1"/>
</dbReference>
<dbReference type="Pfam" id="PF00378">
    <property type="entry name" value="ECH_1"/>
    <property type="match status" value="1"/>
</dbReference>
<dbReference type="InterPro" id="IPR001753">
    <property type="entry name" value="Enoyl-CoA_hydra/iso"/>
</dbReference>
<dbReference type="CDD" id="cd06558">
    <property type="entry name" value="crotonase-like"/>
    <property type="match status" value="1"/>
</dbReference>
<reference evidence="1 2" key="1">
    <citation type="submission" date="2024-02" db="EMBL/GenBank/DDBJ databases">
        <title>Genome analysis and characterization of Microbaculum marinisediminis sp. nov., isolated from marine sediment.</title>
        <authorList>
            <person name="Du Z.-J."/>
            <person name="Ye Y.-Q."/>
            <person name="Zhang Z.-R."/>
            <person name="Yuan S.-M."/>
            <person name="Zhang X.-Y."/>
        </authorList>
    </citation>
    <scope>NUCLEOTIDE SEQUENCE [LARGE SCALE GENOMIC DNA]</scope>
    <source>
        <strain evidence="1 2">SDUM1044001</strain>
    </source>
</reference>
<dbReference type="AlphaFoldDB" id="A0AAW9RUX5"/>
<name>A0AAW9RUX5_9HYPH</name>
<comment type="caution">
    <text evidence="1">The sequence shown here is derived from an EMBL/GenBank/DDBJ whole genome shotgun (WGS) entry which is preliminary data.</text>
</comment>
<organism evidence="1 2">
    <name type="scientific">Microbaculum marinum</name>
    <dbReference type="NCBI Taxonomy" id="1764581"/>
    <lineage>
        <taxon>Bacteria</taxon>
        <taxon>Pseudomonadati</taxon>
        <taxon>Pseudomonadota</taxon>
        <taxon>Alphaproteobacteria</taxon>
        <taxon>Hyphomicrobiales</taxon>
        <taxon>Tepidamorphaceae</taxon>
        <taxon>Microbaculum</taxon>
    </lineage>
</organism>